<evidence type="ECO:0000256" key="8">
    <source>
        <dbReference type="ARBA" id="ARBA00022989"/>
    </source>
</evidence>
<dbReference type="Gene3D" id="6.10.340.10">
    <property type="match status" value="1"/>
</dbReference>
<dbReference type="EC" id="2.7.13.3" evidence="3"/>
<evidence type="ECO:0000259" key="13">
    <source>
        <dbReference type="PROSITE" id="PS50109"/>
    </source>
</evidence>
<dbReference type="CDD" id="cd00075">
    <property type="entry name" value="HATPase"/>
    <property type="match status" value="1"/>
</dbReference>
<keyword evidence="16" id="KW-1185">Reference proteome</keyword>
<keyword evidence="5" id="KW-0808">Transferase</keyword>
<dbReference type="PROSITE" id="PS50109">
    <property type="entry name" value="HIS_KIN"/>
    <property type="match status" value="1"/>
</dbReference>
<name>A0ABX0XZH5_9ACTN</name>
<evidence type="ECO:0000256" key="11">
    <source>
        <dbReference type="SAM" id="MobiDB-lite"/>
    </source>
</evidence>
<evidence type="ECO:0000256" key="9">
    <source>
        <dbReference type="ARBA" id="ARBA00023012"/>
    </source>
</evidence>
<feature type="region of interest" description="Disordered" evidence="11">
    <location>
        <begin position="490"/>
        <end position="520"/>
    </location>
</feature>
<comment type="caution">
    <text evidence="15">The sequence shown here is derived from an EMBL/GenBank/DDBJ whole genome shotgun (WGS) entry which is preliminary data.</text>
</comment>
<dbReference type="PANTHER" id="PTHR45436">
    <property type="entry name" value="SENSOR HISTIDINE KINASE YKOH"/>
    <property type="match status" value="1"/>
</dbReference>
<evidence type="ECO:0000256" key="7">
    <source>
        <dbReference type="ARBA" id="ARBA00022777"/>
    </source>
</evidence>
<evidence type="ECO:0000313" key="15">
    <source>
        <dbReference type="EMBL" id="NJC71302.1"/>
    </source>
</evidence>
<evidence type="ECO:0000259" key="14">
    <source>
        <dbReference type="PROSITE" id="PS50885"/>
    </source>
</evidence>
<dbReference type="EMBL" id="JAATVY010000010">
    <property type="protein sequence ID" value="NJC71302.1"/>
    <property type="molecule type" value="Genomic_DNA"/>
</dbReference>
<comment type="catalytic activity">
    <reaction evidence="1">
        <text>ATP + protein L-histidine = ADP + protein N-phospho-L-histidine.</text>
        <dbReference type="EC" id="2.7.13.3"/>
    </reaction>
</comment>
<evidence type="ECO:0000256" key="6">
    <source>
        <dbReference type="ARBA" id="ARBA00022692"/>
    </source>
</evidence>
<evidence type="ECO:0000256" key="1">
    <source>
        <dbReference type="ARBA" id="ARBA00000085"/>
    </source>
</evidence>
<evidence type="ECO:0000313" key="16">
    <source>
        <dbReference type="Proteomes" id="UP000722989"/>
    </source>
</evidence>
<dbReference type="SUPFAM" id="SSF55874">
    <property type="entry name" value="ATPase domain of HSP90 chaperone/DNA topoisomerase II/histidine kinase"/>
    <property type="match status" value="1"/>
</dbReference>
<dbReference type="Pfam" id="PF00672">
    <property type="entry name" value="HAMP"/>
    <property type="match status" value="1"/>
</dbReference>
<dbReference type="Proteomes" id="UP000722989">
    <property type="component" value="Unassembled WGS sequence"/>
</dbReference>
<feature type="region of interest" description="Disordered" evidence="11">
    <location>
        <begin position="66"/>
        <end position="86"/>
    </location>
</feature>
<keyword evidence="9" id="KW-0902">Two-component regulatory system</keyword>
<dbReference type="InterPro" id="IPR003661">
    <property type="entry name" value="HisK_dim/P_dom"/>
</dbReference>
<dbReference type="InterPro" id="IPR003660">
    <property type="entry name" value="HAMP_dom"/>
</dbReference>
<feature type="domain" description="Histidine kinase" evidence="13">
    <location>
        <begin position="282"/>
        <end position="496"/>
    </location>
</feature>
<feature type="transmembrane region" description="Helical" evidence="12">
    <location>
        <begin position="27"/>
        <end position="50"/>
    </location>
</feature>
<keyword evidence="10 12" id="KW-0472">Membrane</keyword>
<dbReference type="InterPro" id="IPR050428">
    <property type="entry name" value="TCS_sensor_his_kinase"/>
</dbReference>
<feature type="transmembrane region" description="Helical" evidence="12">
    <location>
        <begin position="183"/>
        <end position="206"/>
    </location>
</feature>
<dbReference type="PROSITE" id="PS50885">
    <property type="entry name" value="HAMP"/>
    <property type="match status" value="1"/>
</dbReference>
<keyword evidence="6 12" id="KW-0812">Transmembrane</keyword>
<dbReference type="SUPFAM" id="SSF47384">
    <property type="entry name" value="Homodimeric domain of signal transducing histidine kinase"/>
    <property type="match status" value="1"/>
</dbReference>
<dbReference type="InterPro" id="IPR036097">
    <property type="entry name" value="HisK_dim/P_sf"/>
</dbReference>
<accession>A0ABX0XZH5</accession>
<keyword evidence="8 12" id="KW-1133">Transmembrane helix</keyword>
<comment type="subcellular location">
    <subcellularLocation>
        <location evidence="2">Cell membrane</location>
    </subcellularLocation>
</comment>
<reference evidence="15 16" key="1">
    <citation type="submission" date="2020-03" db="EMBL/GenBank/DDBJ databases">
        <title>WGS of the type strain of Planosporangium spp.</title>
        <authorList>
            <person name="Thawai C."/>
        </authorList>
    </citation>
    <scope>NUCLEOTIDE SEQUENCE [LARGE SCALE GENOMIC DNA]</scope>
    <source>
        <strain evidence="15 16">TBRC 5610</strain>
    </source>
</reference>
<keyword evidence="7 15" id="KW-0418">Kinase</keyword>
<evidence type="ECO:0000256" key="2">
    <source>
        <dbReference type="ARBA" id="ARBA00004236"/>
    </source>
</evidence>
<dbReference type="PANTHER" id="PTHR45436:SF5">
    <property type="entry name" value="SENSOR HISTIDINE KINASE TRCS"/>
    <property type="match status" value="1"/>
</dbReference>
<evidence type="ECO:0000256" key="12">
    <source>
        <dbReference type="SAM" id="Phobius"/>
    </source>
</evidence>
<proteinExistence type="predicted"/>
<dbReference type="SMART" id="SM00387">
    <property type="entry name" value="HATPase_c"/>
    <property type="match status" value="1"/>
</dbReference>
<dbReference type="InterPro" id="IPR004358">
    <property type="entry name" value="Sig_transdc_His_kin-like_C"/>
</dbReference>
<evidence type="ECO:0000256" key="10">
    <source>
        <dbReference type="ARBA" id="ARBA00023136"/>
    </source>
</evidence>
<keyword evidence="4" id="KW-0597">Phosphoprotein</keyword>
<dbReference type="Gene3D" id="3.30.565.10">
    <property type="entry name" value="Histidine kinase-like ATPase, C-terminal domain"/>
    <property type="match status" value="1"/>
</dbReference>
<dbReference type="SMART" id="SM00304">
    <property type="entry name" value="HAMP"/>
    <property type="match status" value="1"/>
</dbReference>
<dbReference type="GO" id="GO:0016301">
    <property type="term" value="F:kinase activity"/>
    <property type="evidence" value="ECO:0007669"/>
    <property type="project" value="UniProtKB-KW"/>
</dbReference>
<dbReference type="RefSeq" id="WP_167926201.1">
    <property type="nucleotide sequence ID" value="NZ_JAATVY010000010.1"/>
</dbReference>
<evidence type="ECO:0000256" key="5">
    <source>
        <dbReference type="ARBA" id="ARBA00022679"/>
    </source>
</evidence>
<organism evidence="15 16">
    <name type="scientific">Planosporangium thailandense</name>
    <dbReference type="NCBI Taxonomy" id="765197"/>
    <lineage>
        <taxon>Bacteria</taxon>
        <taxon>Bacillati</taxon>
        <taxon>Actinomycetota</taxon>
        <taxon>Actinomycetes</taxon>
        <taxon>Micromonosporales</taxon>
        <taxon>Micromonosporaceae</taxon>
        <taxon>Planosporangium</taxon>
    </lineage>
</organism>
<evidence type="ECO:0000256" key="4">
    <source>
        <dbReference type="ARBA" id="ARBA00022553"/>
    </source>
</evidence>
<sequence>MSSSPPADPTASGRWRRPSSWSLRAQLTAALVVLTTVVCVLFGVVTTTVVNQLQMDRLNSQLTEAANRARGGQHPPDPLGIGGRPPRGPVPDTGQAAGTLLGRIVDGEVTDARMRDPVTNEQEDLPSAQFDVLKQLPADGRKYTRDLGSFGAYRLVAIRAGDGDVVLITGLPMAPVYATRDRLIAVEILVGLIAALLAALLGTAIVRRTLRPLHRVAATARRVAELPLDRGEVALSVRVPDVDPRTEVGQVGAALNRMLGHVAAALAARQASEMRVRHFVADASHELRTPLAAIRGYAELTGRYGDAVPPDVAHAMRRVHSETARMTTLVEDLLLLARLDSGRPLEREQVDLSRLVIDAVGDAHVAARDHEWRLDLPEEPVTVTGDPARLHQVLANLLANARVHTPPGTVVVTRLAVAGAEARLSVVDNGPGIPAELQPEVFDRFARGDSSRSRAAGSTGLGLAIVAAVVEAHGGSVEVTSRPGYTGFTVRLPSHAPVDEPPATDGRSEPMASGQSHRSG</sequence>
<gene>
    <name evidence="15" type="ORF">HC031_16500</name>
</gene>
<feature type="domain" description="HAMP" evidence="14">
    <location>
        <begin position="207"/>
        <end position="267"/>
    </location>
</feature>
<dbReference type="CDD" id="cd06225">
    <property type="entry name" value="HAMP"/>
    <property type="match status" value="1"/>
</dbReference>
<dbReference type="Pfam" id="PF00512">
    <property type="entry name" value="HisKA"/>
    <property type="match status" value="1"/>
</dbReference>
<protein>
    <recommendedName>
        <fullName evidence="3">histidine kinase</fullName>
        <ecNumber evidence="3">2.7.13.3</ecNumber>
    </recommendedName>
</protein>
<dbReference type="Pfam" id="PF02518">
    <property type="entry name" value="HATPase_c"/>
    <property type="match status" value="1"/>
</dbReference>
<dbReference type="CDD" id="cd00082">
    <property type="entry name" value="HisKA"/>
    <property type="match status" value="1"/>
</dbReference>
<dbReference type="InterPro" id="IPR005467">
    <property type="entry name" value="His_kinase_dom"/>
</dbReference>
<dbReference type="InterPro" id="IPR036890">
    <property type="entry name" value="HATPase_C_sf"/>
</dbReference>
<evidence type="ECO:0000256" key="3">
    <source>
        <dbReference type="ARBA" id="ARBA00012438"/>
    </source>
</evidence>
<dbReference type="InterPro" id="IPR003594">
    <property type="entry name" value="HATPase_dom"/>
</dbReference>
<dbReference type="PRINTS" id="PR00344">
    <property type="entry name" value="BCTRLSENSOR"/>
</dbReference>
<dbReference type="SMART" id="SM00388">
    <property type="entry name" value="HisKA"/>
    <property type="match status" value="1"/>
</dbReference>
<dbReference type="Gene3D" id="1.10.287.130">
    <property type="match status" value="1"/>
</dbReference>